<dbReference type="GO" id="GO:0004497">
    <property type="term" value="F:monooxygenase activity"/>
    <property type="evidence" value="ECO:0007669"/>
    <property type="project" value="UniProtKB-KW"/>
</dbReference>
<dbReference type="InterPro" id="IPR001128">
    <property type="entry name" value="Cyt_P450"/>
</dbReference>
<keyword evidence="6 8" id="KW-0408">Iron</keyword>
<keyword evidence="3 8" id="KW-0349">Heme</keyword>
<gene>
    <name evidence="11" type="primary">LOC115634778</name>
</gene>
<evidence type="ECO:0000256" key="1">
    <source>
        <dbReference type="ARBA" id="ARBA00001971"/>
    </source>
</evidence>
<dbReference type="InterPro" id="IPR036396">
    <property type="entry name" value="Cyt_P450_sf"/>
</dbReference>
<dbReference type="SUPFAM" id="SSF48264">
    <property type="entry name" value="Cytochrome P450"/>
    <property type="match status" value="1"/>
</dbReference>
<dbReference type="PROSITE" id="PS00086">
    <property type="entry name" value="CYTOCHROME_P450"/>
    <property type="match status" value="1"/>
</dbReference>
<evidence type="ECO:0000256" key="9">
    <source>
        <dbReference type="RuleBase" id="RU000461"/>
    </source>
</evidence>
<keyword evidence="4 8" id="KW-0479">Metal-binding</keyword>
<evidence type="ECO:0000256" key="6">
    <source>
        <dbReference type="ARBA" id="ARBA00023004"/>
    </source>
</evidence>
<evidence type="ECO:0000256" key="3">
    <source>
        <dbReference type="ARBA" id="ARBA00022617"/>
    </source>
</evidence>
<dbReference type="PANTHER" id="PTHR24279">
    <property type="entry name" value="CYTOCHROME P450"/>
    <property type="match status" value="1"/>
</dbReference>
<dbReference type="AlphaFoldDB" id="A0A6J2UJY6"/>
<dbReference type="RefSeq" id="XP_030388539.1">
    <property type="nucleotide sequence ID" value="XM_030532679.1"/>
</dbReference>
<dbReference type="InterPro" id="IPR050479">
    <property type="entry name" value="CYP11_CYP27_families"/>
</dbReference>
<proteinExistence type="inferred from homology"/>
<evidence type="ECO:0000256" key="5">
    <source>
        <dbReference type="ARBA" id="ARBA00023002"/>
    </source>
</evidence>
<dbReference type="GeneID" id="115634778"/>
<keyword evidence="10" id="KW-1185">Reference proteome</keyword>
<organism evidence="10 11">
    <name type="scientific">Drosophila lebanonensis</name>
    <name type="common">Fruit fly</name>
    <name type="synonym">Scaptodrosophila lebanonensis</name>
    <dbReference type="NCBI Taxonomy" id="7225"/>
    <lineage>
        <taxon>Eukaryota</taxon>
        <taxon>Metazoa</taxon>
        <taxon>Ecdysozoa</taxon>
        <taxon>Arthropoda</taxon>
        <taxon>Hexapoda</taxon>
        <taxon>Insecta</taxon>
        <taxon>Pterygota</taxon>
        <taxon>Neoptera</taxon>
        <taxon>Endopterygota</taxon>
        <taxon>Diptera</taxon>
        <taxon>Brachycera</taxon>
        <taxon>Muscomorpha</taxon>
        <taxon>Ephydroidea</taxon>
        <taxon>Drosophilidae</taxon>
        <taxon>Scaptodrosophila</taxon>
    </lineage>
</organism>
<dbReference type="PRINTS" id="PR00463">
    <property type="entry name" value="EP450I"/>
</dbReference>
<dbReference type="CDD" id="cd11054">
    <property type="entry name" value="CYP24A1-like"/>
    <property type="match status" value="1"/>
</dbReference>
<dbReference type="GO" id="GO:0005506">
    <property type="term" value="F:iron ion binding"/>
    <property type="evidence" value="ECO:0007669"/>
    <property type="project" value="InterPro"/>
</dbReference>
<evidence type="ECO:0000313" key="10">
    <source>
        <dbReference type="Proteomes" id="UP000504634"/>
    </source>
</evidence>
<dbReference type="PANTHER" id="PTHR24279:SF120">
    <property type="entry name" value="CYTOCHROME P450"/>
    <property type="match status" value="1"/>
</dbReference>
<dbReference type="PRINTS" id="PR00385">
    <property type="entry name" value="P450"/>
</dbReference>
<accession>A0A6J2UJY6</accession>
<evidence type="ECO:0000256" key="2">
    <source>
        <dbReference type="ARBA" id="ARBA00010617"/>
    </source>
</evidence>
<dbReference type="FunFam" id="1.10.630.10:FF:000006">
    <property type="entry name" value="Cytochrome P450 302a1, mitochondrial"/>
    <property type="match status" value="1"/>
</dbReference>
<protein>
    <submittedName>
        <fullName evidence="11">Probable cytochrome P450 12d1 proximal, mitochondrial</fullName>
    </submittedName>
</protein>
<keyword evidence="5 9" id="KW-0560">Oxidoreductase</keyword>
<name>A0A6J2UJY6_DROLE</name>
<dbReference type="Proteomes" id="UP000504634">
    <property type="component" value="Unplaced"/>
</dbReference>
<dbReference type="GO" id="GO:0020037">
    <property type="term" value="F:heme binding"/>
    <property type="evidence" value="ECO:0007669"/>
    <property type="project" value="InterPro"/>
</dbReference>
<reference evidence="11" key="1">
    <citation type="submission" date="2025-08" db="UniProtKB">
        <authorList>
            <consortium name="RefSeq"/>
        </authorList>
    </citation>
    <scope>IDENTIFICATION</scope>
    <source>
        <strain evidence="11">11010-0011.00</strain>
        <tissue evidence="11">Whole body</tissue>
    </source>
</reference>
<evidence type="ECO:0000313" key="11">
    <source>
        <dbReference type="RefSeq" id="XP_030388539.1"/>
    </source>
</evidence>
<evidence type="ECO:0000256" key="8">
    <source>
        <dbReference type="PIRSR" id="PIRSR602401-1"/>
    </source>
</evidence>
<keyword evidence="7 9" id="KW-0503">Monooxygenase</keyword>
<evidence type="ECO:0000256" key="7">
    <source>
        <dbReference type="ARBA" id="ARBA00023033"/>
    </source>
</evidence>
<feature type="binding site" description="axial binding residue" evidence="8">
    <location>
        <position position="471"/>
    </location>
    <ligand>
        <name>heme</name>
        <dbReference type="ChEBI" id="CHEBI:30413"/>
    </ligand>
    <ligandPart>
        <name>Fe</name>
        <dbReference type="ChEBI" id="CHEBI:18248"/>
    </ligandPart>
</feature>
<evidence type="ECO:0000256" key="4">
    <source>
        <dbReference type="ARBA" id="ARBA00022723"/>
    </source>
</evidence>
<dbReference type="InterPro" id="IPR017972">
    <property type="entry name" value="Cyt_P450_CS"/>
</dbReference>
<dbReference type="OrthoDB" id="3945418at2759"/>
<dbReference type="Pfam" id="PF00067">
    <property type="entry name" value="p450"/>
    <property type="match status" value="1"/>
</dbReference>
<sequence length="525" mass="61247">MNVSQGVNICKLRLPVPRYLRIERAISLEARVKPTDGVVESTALPYSQLPRPRKLQFMRSFLPGGEFHDVSLAKFAMAMRKRYGDIFIMPGMFGRKDWVVVFNTKDIETACRNEGVWPHREGFDSIEYFRTHIRPDVYNESKGLIATQKEEWSRLRSAMNPIFMQPKSLKMYIEPLSNINNEFIERIKEIRDPKTLEVPDNFHEEMCRVIFESVALIAFNRQMGIIRKQRDNPDALTLFRTSREIFRYTFQLDMTPSLWKILPTPTYRKMVRALNESANVAMKIVEESRQLLERRKQAGEDFSQASMMERLLEIDPKIAVIMGLDILFAGVDASSILLSSLLLCLSKNPDKQQKLREEVLRIMPTKDTPLDEQRMKDMPYLRAVIKESQRYYPNGFGTFRQCVNDVTLSGYNIPQGTQILLAYNALCRDSKHFPREDQFLPERWLRDPETGKKEQISPFAFLPFGFGPRMCIGKRVVDLEMETTLAKLIRNFNIEFNYDASQPYKSFFVSEPAIPFRFKFTDVEK</sequence>
<comment type="similarity">
    <text evidence="2 9">Belongs to the cytochrome P450 family.</text>
</comment>
<dbReference type="InterPro" id="IPR002401">
    <property type="entry name" value="Cyt_P450_E_grp-I"/>
</dbReference>
<dbReference type="GO" id="GO:0016705">
    <property type="term" value="F:oxidoreductase activity, acting on paired donors, with incorporation or reduction of molecular oxygen"/>
    <property type="evidence" value="ECO:0007669"/>
    <property type="project" value="InterPro"/>
</dbReference>
<dbReference type="Gene3D" id="1.10.630.10">
    <property type="entry name" value="Cytochrome P450"/>
    <property type="match status" value="1"/>
</dbReference>
<comment type="cofactor">
    <cofactor evidence="1 8">
        <name>heme</name>
        <dbReference type="ChEBI" id="CHEBI:30413"/>
    </cofactor>
</comment>